<gene>
    <name evidence="1" type="ORF">Tco_0875816</name>
</gene>
<dbReference type="EMBL" id="BQNB010013530">
    <property type="protein sequence ID" value="GJT17110.1"/>
    <property type="molecule type" value="Genomic_DNA"/>
</dbReference>
<comment type="caution">
    <text evidence="1">The sequence shown here is derived from an EMBL/GenBank/DDBJ whole genome shotgun (WGS) entry which is preliminary data.</text>
</comment>
<keyword evidence="2" id="KW-1185">Reference proteome</keyword>
<sequence>MNMNEISRCYSLPLVLLFVRSSNYLRPLPYTRSAHFKGLYKVSTPECISDNPNLLFISDRHPSIALAVHNEFQKAFHVDVQPDAYHKLCQAGPQRWSRAHCLLVRYNYMTSKGNSLVISGTHLYYENQYLCAWSLQVEPMVVTSWSVLFIIPSQNITKLIGFTRDEDPIVEVNSGQEMVQTLQVYDRPSQQFHNVGIEANGGSFFIGPYKESLILLNGR</sequence>
<evidence type="ECO:0000313" key="1">
    <source>
        <dbReference type="EMBL" id="GJT17110.1"/>
    </source>
</evidence>
<organism evidence="1 2">
    <name type="scientific">Tanacetum coccineum</name>
    <dbReference type="NCBI Taxonomy" id="301880"/>
    <lineage>
        <taxon>Eukaryota</taxon>
        <taxon>Viridiplantae</taxon>
        <taxon>Streptophyta</taxon>
        <taxon>Embryophyta</taxon>
        <taxon>Tracheophyta</taxon>
        <taxon>Spermatophyta</taxon>
        <taxon>Magnoliopsida</taxon>
        <taxon>eudicotyledons</taxon>
        <taxon>Gunneridae</taxon>
        <taxon>Pentapetalae</taxon>
        <taxon>asterids</taxon>
        <taxon>campanulids</taxon>
        <taxon>Asterales</taxon>
        <taxon>Asteraceae</taxon>
        <taxon>Asteroideae</taxon>
        <taxon>Anthemideae</taxon>
        <taxon>Anthemidinae</taxon>
        <taxon>Tanacetum</taxon>
    </lineage>
</organism>
<name>A0ABQ5BQI5_9ASTR</name>
<reference evidence="1" key="1">
    <citation type="journal article" date="2022" name="Int. J. Mol. Sci.">
        <title>Draft Genome of Tanacetum Coccineum: Genomic Comparison of Closely Related Tanacetum-Family Plants.</title>
        <authorList>
            <person name="Yamashiro T."/>
            <person name="Shiraishi A."/>
            <person name="Nakayama K."/>
            <person name="Satake H."/>
        </authorList>
    </citation>
    <scope>NUCLEOTIDE SEQUENCE</scope>
</reference>
<protein>
    <submittedName>
        <fullName evidence="1">Uncharacterized protein</fullName>
    </submittedName>
</protein>
<reference evidence="1" key="2">
    <citation type="submission" date="2022-01" db="EMBL/GenBank/DDBJ databases">
        <authorList>
            <person name="Yamashiro T."/>
            <person name="Shiraishi A."/>
            <person name="Satake H."/>
            <person name="Nakayama K."/>
        </authorList>
    </citation>
    <scope>NUCLEOTIDE SEQUENCE</scope>
</reference>
<proteinExistence type="predicted"/>
<dbReference type="Proteomes" id="UP001151760">
    <property type="component" value="Unassembled WGS sequence"/>
</dbReference>
<evidence type="ECO:0000313" key="2">
    <source>
        <dbReference type="Proteomes" id="UP001151760"/>
    </source>
</evidence>
<accession>A0ABQ5BQI5</accession>